<dbReference type="Pfam" id="PF08489">
    <property type="entry name" value="TiaS_FLD"/>
    <property type="match status" value="1"/>
</dbReference>
<dbReference type="Gene3D" id="3.30.70.2200">
    <property type="match status" value="1"/>
</dbReference>
<keyword evidence="3 6" id="KW-0819">tRNA processing</keyword>
<dbReference type="Pfam" id="PF22641">
    <property type="entry name" value="TiaS_TCKD"/>
    <property type="match status" value="1"/>
</dbReference>
<evidence type="ECO:0000259" key="8">
    <source>
        <dbReference type="Pfam" id="PF22641"/>
    </source>
</evidence>
<dbReference type="GO" id="GO:0002101">
    <property type="term" value="P:tRNA wobble cytosine modification"/>
    <property type="evidence" value="ECO:0007669"/>
    <property type="project" value="UniProtKB-UniRule"/>
</dbReference>
<dbReference type="HAMAP" id="MF_01892">
    <property type="entry name" value="tRNA_Ile2_agm2C_synt"/>
    <property type="match status" value="1"/>
</dbReference>
<dbReference type="Gene3D" id="3.90.600.20">
    <property type="match status" value="1"/>
</dbReference>
<dbReference type="GO" id="GO:0005737">
    <property type="term" value="C:cytoplasm"/>
    <property type="evidence" value="ECO:0007669"/>
    <property type="project" value="UniProtKB-SubCell"/>
</dbReference>
<dbReference type="GeneID" id="60420659"/>
<evidence type="ECO:0000256" key="4">
    <source>
        <dbReference type="ARBA" id="ARBA00022741"/>
    </source>
</evidence>
<dbReference type="InterPro" id="IPR055394">
    <property type="entry name" value="Zn_ribbon_TiaS"/>
</dbReference>
<organism evidence="10 11">
    <name type="scientific">Candidatus Nitrosocosmicus oleophilus</name>
    <dbReference type="NCBI Taxonomy" id="1353260"/>
    <lineage>
        <taxon>Archaea</taxon>
        <taxon>Nitrososphaerota</taxon>
        <taxon>Nitrososphaeria</taxon>
        <taxon>Nitrososphaerales</taxon>
        <taxon>Nitrososphaeraceae</taxon>
        <taxon>Candidatus Nitrosocosmicus</taxon>
    </lineage>
</organism>
<dbReference type="PANTHER" id="PTHR40705:SF1">
    <property type="entry name" value="TRNA(ILE2) 2-AGMATINYLCYTIDINE SYNTHETASE TIAS"/>
    <property type="match status" value="1"/>
</dbReference>
<dbReference type="EMBL" id="CP012850">
    <property type="protein sequence ID" value="ALI34700.1"/>
    <property type="molecule type" value="Genomic_DNA"/>
</dbReference>
<keyword evidence="11" id="KW-1185">Reference proteome</keyword>
<evidence type="ECO:0000256" key="1">
    <source>
        <dbReference type="ARBA" id="ARBA00022490"/>
    </source>
</evidence>
<evidence type="ECO:0000259" key="7">
    <source>
        <dbReference type="Pfam" id="PF08489"/>
    </source>
</evidence>
<accession>A0A654LV69</accession>
<comment type="subcellular location">
    <subcellularLocation>
        <location evidence="6">Cytoplasm</location>
    </subcellularLocation>
</comment>
<proteinExistence type="inferred from homology"/>
<dbReference type="OrthoDB" id="39189at2157"/>
<dbReference type="GO" id="GO:0005524">
    <property type="term" value="F:ATP binding"/>
    <property type="evidence" value="ECO:0007669"/>
    <property type="project" value="UniProtKB-KW"/>
</dbReference>
<dbReference type="KEGG" id="taa:NMY3_00488"/>
<comment type="similarity">
    <text evidence="6">Belongs to the TiaS family.</text>
</comment>
<keyword evidence="5 6" id="KW-0067">ATP-binding</keyword>
<comment type="catalytic activity">
    <reaction evidence="6">
        <text>cytidine(34) in tRNA(Ile2) + agmatine + ATP + H2O = 2-agmatinylcytidine(34) in tRNA(Ile2) + AMP + 2 phosphate + 2 H(+)</text>
        <dbReference type="Rhea" id="RHEA:43608"/>
        <dbReference type="Rhea" id="RHEA-COMP:10625"/>
        <dbReference type="Rhea" id="RHEA-COMP:10626"/>
        <dbReference type="ChEBI" id="CHEBI:15377"/>
        <dbReference type="ChEBI" id="CHEBI:15378"/>
        <dbReference type="ChEBI" id="CHEBI:30616"/>
        <dbReference type="ChEBI" id="CHEBI:43474"/>
        <dbReference type="ChEBI" id="CHEBI:58145"/>
        <dbReference type="ChEBI" id="CHEBI:82748"/>
        <dbReference type="ChEBI" id="CHEBI:83545"/>
        <dbReference type="ChEBI" id="CHEBI:456215"/>
        <dbReference type="EC" id="6.3.4.22"/>
    </reaction>
</comment>
<evidence type="ECO:0000313" key="10">
    <source>
        <dbReference type="EMBL" id="ALI34700.1"/>
    </source>
</evidence>
<dbReference type="AlphaFoldDB" id="A0A654LV69"/>
<keyword evidence="4 6" id="KW-0547">Nucleotide-binding</keyword>
<dbReference type="InterPro" id="IPR013696">
    <property type="entry name" value="TiaS_FLD"/>
</dbReference>
<dbReference type="GO" id="GO:0016879">
    <property type="term" value="F:ligase activity, forming carbon-nitrogen bonds"/>
    <property type="evidence" value="ECO:0007669"/>
    <property type="project" value="UniProtKB-UniRule"/>
</dbReference>
<feature type="domain" description="TiaS FLD" evidence="7">
    <location>
        <begin position="153"/>
        <end position="266"/>
    </location>
</feature>
<keyword evidence="1 6" id="KW-0963">Cytoplasm</keyword>
<dbReference type="EC" id="6.3.4.22" evidence="6"/>
<dbReference type="InterPro" id="IPR024913">
    <property type="entry name" value="tRNA_Ile2__agm2C_synt"/>
</dbReference>
<evidence type="ECO:0000256" key="5">
    <source>
        <dbReference type="ARBA" id="ARBA00022840"/>
    </source>
</evidence>
<gene>
    <name evidence="6" type="primary">tiaS</name>
    <name evidence="10" type="ORF">NMY3_00488</name>
</gene>
<comment type="function">
    <text evidence="6">ATP-dependent agmatine transferase that catalyzes the formation of 2-agmatinylcytidine (agm2C) at the wobble position (C34) of tRNA(Ile2), converting the codon specificity from AUG to AUA.</text>
</comment>
<dbReference type="Proteomes" id="UP000058925">
    <property type="component" value="Chromosome"/>
</dbReference>
<evidence type="ECO:0000256" key="3">
    <source>
        <dbReference type="ARBA" id="ARBA00022694"/>
    </source>
</evidence>
<dbReference type="InterPro" id="IPR053870">
    <property type="entry name" value="TiaS-like_TCKD"/>
</dbReference>
<keyword evidence="2 6" id="KW-0436">Ligase</keyword>
<evidence type="ECO:0000256" key="6">
    <source>
        <dbReference type="HAMAP-Rule" id="MF_01892"/>
    </source>
</evidence>
<dbReference type="Gene3D" id="2.40.50.1010">
    <property type="match status" value="1"/>
</dbReference>
<feature type="domain" description="TiaS-like TCKD" evidence="8">
    <location>
        <begin position="17"/>
        <end position="80"/>
    </location>
</feature>
<evidence type="ECO:0000256" key="2">
    <source>
        <dbReference type="ARBA" id="ARBA00022598"/>
    </source>
</evidence>
<sequence>MLINNWNKPSDEKTLHIGFDDTDSVNGRCTTHLSYLISNMLIRKFQVEFVDFPLLIRLNPNVPLKTRGNGAVCLRIRGGNYEKIKEEITHFIENYSELENGANPGLVFYEGNSIDKDLTSFSESAMDTILSKQLAIKIARKNHIQFSIFGKGYGIVGALAATGCLLDSDHTFETIAYRSKENIGTNRKTDDFKVRKLSEQSYPYTYNNFDIKNNRILITPRGPDPVFCGIRGEDPFITTLFLKNLCIEEELDGYMIFRSNQGTNLHLVKENSGINIKPYTSGRITCHVVSTPSVINGGHVIFKIRDGFGSILPVAVYQPTGLTKIASMLIIGDRIEVGYGSHLKSNNQITLNLEYLIIKELARAYNIRNPTCEKCSKNMKSEGKNKGYQCYICKTRIRNGVKIKTEKNRKLKSGLYIPEPIAHRHLTKPSSRYGMEKRFNSMEIKQLLKSTKWIKDSGGLI</sequence>
<name>A0A654LV69_9ARCH</name>
<reference evidence="11" key="1">
    <citation type="submission" date="2015-10" db="EMBL/GenBank/DDBJ databases">
        <title>Niche specialization of a soil ammonia-oxidizing archaeon, Candidatus Nitrosocosmicus oleophilus.</title>
        <authorList>
            <person name="Jung M.-Y."/>
            <person name="Rhee S.-K."/>
        </authorList>
    </citation>
    <scope>NUCLEOTIDE SEQUENCE [LARGE SCALE GENOMIC DNA]</scope>
    <source>
        <strain evidence="11">MY3</strain>
    </source>
</reference>
<dbReference type="Pfam" id="PF23783">
    <property type="entry name" value="Zn_ribbon_TiaS"/>
    <property type="match status" value="1"/>
</dbReference>
<dbReference type="CDD" id="cd04482">
    <property type="entry name" value="RPA2_OBF_like"/>
    <property type="match status" value="1"/>
</dbReference>
<evidence type="ECO:0000313" key="11">
    <source>
        <dbReference type="Proteomes" id="UP000058925"/>
    </source>
</evidence>
<evidence type="ECO:0000259" key="9">
    <source>
        <dbReference type="Pfam" id="PF23783"/>
    </source>
</evidence>
<dbReference type="PANTHER" id="PTHR40705">
    <property type="entry name" value="TRNA(ILE2) 2-AGMATINYLCYTIDINE SYNTHETASE TIAS"/>
    <property type="match status" value="1"/>
</dbReference>
<dbReference type="RefSeq" id="WP_196817315.1">
    <property type="nucleotide sequence ID" value="NZ_CP012850.1"/>
</dbReference>
<feature type="domain" description="TiaS C-terminal zinc ribbon" evidence="9">
    <location>
        <begin position="369"/>
        <end position="411"/>
    </location>
</feature>
<protein>
    <recommendedName>
        <fullName evidence="6">tRNA(Ile2) 2-agmatinylcytidine synthetase TiaS</fullName>
        <shortName evidence="6">tRNA(Ile2)-agm2C synthetase</shortName>
        <ecNumber evidence="6">6.3.4.22</ecNumber>
    </recommendedName>
    <alternativeName>
        <fullName evidence="6">tRNA(Ile2) agmatidine synthetase</fullName>
    </alternativeName>
</protein>